<dbReference type="PANTHER" id="PTHR11709:SF518">
    <property type="entry name" value="MULTICOPPER OXIDASE"/>
    <property type="match status" value="1"/>
</dbReference>
<evidence type="ECO:0000313" key="8">
    <source>
        <dbReference type="Proteomes" id="UP001143330"/>
    </source>
</evidence>
<feature type="domain" description="Plastocyanin-like" evidence="5">
    <location>
        <begin position="448"/>
        <end position="553"/>
    </location>
</feature>
<dbReference type="PROSITE" id="PS00080">
    <property type="entry name" value="MULTICOPPER_OXIDASE2"/>
    <property type="match status" value="1"/>
</dbReference>
<evidence type="ECO:0000259" key="6">
    <source>
        <dbReference type="Pfam" id="PF07732"/>
    </source>
</evidence>
<evidence type="ECO:0000259" key="5">
    <source>
        <dbReference type="Pfam" id="PF07731"/>
    </source>
</evidence>
<dbReference type="InterPro" id="IPR008972">
    <property type="entry name" value="Cupredoxin"/>
</dbReference>
<dbReference type="EMBL" id="BSFM01000017">
    <property type="protein sequence ID" value="GLK86136.1"/>
    <property type="molecule type" value="Genomic_DNA"/>
</dbReference>
<dbReference type="CDD" id="cd13900">
    <property type="entry name" value="CuRO_3_Tth-MCO_like"/>
    <property type="match status" value="1"/>
</dbReference>
<dbReference type="Pfam" id="PF07732">
    <property type="entry name" value="Cu-oxidase_3"/>
    <property type="match status" value="1"/>
</dbReference>
<keyword evidence="8" id="KW-1185">Reference proteome</keyword>
<dbReference type="InterPro" id="IPR001117">
    <property type="entry name" value="Cu-oxidase_2nd"/>
</dbReference>
<protein>
    <submittedName>
        <fullName evidence="7">L-ascorbate oxidase</fullName>
    </submittedName>
</protein>
<gene>
    <name evidence="7" type="ORF">GCM10017653_42060</name>
</gene>
<name>A0A9W6K0T7_9HYPH</name>
<dbReference type="InterPro" id="IPR011707">
    <property type="entry name" value="Cu-oxidase-like_N"/>
</dbReference>
<evidence type="ECO:0000313" key="7">
    <source>
        <dbReference type="EMBL" id="GLK86136.1"/>
    </source>
</evidence>
<evidence type="ECO:0000256" key="1">
    <source>
        <dbReference type="ARBA" id="ARBA00022723"/>
    </source>
</evidence>
<proteinExistence type="predicted"/>
<dbReference type="Gene3D" id="2.60.40.420">
    <property type="entry name" value="Cupredoxins - blue copper proteins"/>
    <property type="match status" value="3"/>
</dbReference>
<reference evidence="7" key="2">
    <citation type="submission" date="2023-01" db="EMBL/GenBank/DDBJ databases">
        <authorList>
            <person name="Sun Q."/>
            <person name="Evtushenko L."/>
        </authorList>
    </citation>
    <scope>NUCLEOTIDE SEQUENCE</scope>
    <source>
        <strain evidence="7">VKM B-2789</strain>
    </source>
</reference>
<evidence type="ECO:0000256" key="3">
    <source>
        <dbReference type="SAM" id="MobiDB-lite"/>
    </source>
</evidence>
<dbReference type="GO" id="GO:0016491">
    <property type="term" value="F:oxidoreductase activity"/>
    <property type="evidence" value="ECO:0007669"/>
    <property type="project" value="UniProtKB-KW"/>
</dbReference>
<dbReference type="CDD" id="cd13853">
    <property type="entry name" value="CuRO_1_Tth-MCO_like"/>
    <property type="match status" value="1"/>
</dbReference>
<dbReference type="Proteomes" id="UP001143330">
    <property type="component" value="Unassembled WGS sequence"/>
</dbReference>
<dbReference type="RefSeq" id="WP_246546173.1">
    <property type="nucleotide sequence ID" value="NZ_BSFM01000017.1"/>
</dbReference>
<dbReference type="InterPro" id="IPR045087">
    <property type="entry name" value="Cu-oxidase_fam"/>
</dbReference>
<organism evidence="7 8">
    <name type="scientific">Ancylobacter defluvii</name>
    <dbReference type="NCBI Taxonomy" id="1282440"/>
    <lineage>
        <taxon>Bacteria</taxon>
        <taxon>Pseudomonadati</taxon>
        <taxon>Pseudomonadota</taxon>
        <taxon>Alphaproteobacteria</taxon>
        <taxon>Hyphomicrobiales</taxon>
        <taxon>Xanthobacteraceae</taxon>
        <taxon>Ancylobacter</taxon>
    </lineage>
</organism>
<accession>A0A9W6K0T7</accession>
<feature type="domain" description="Plastocyanin-like" evidence="4">
    <location>
        <begin position="292"/>
        <end position="383"/>
    </location>
</feature>
<dbReference type="SUPFAM" id="SSF49503">
    <property type="entry name" value="Cupredoxins"/>
    <property type="match status" value="3"/>
</dbReference>
<dbReference type="GO" id="GO:0005507">
    <property type="term" value="F:copper ion binding"/>
    <property type="evidence" value="ECO:0007669"/>
    <property type="project" value="InterPro"/>
</dbReference>
<dbReference type="Pfam" id="PF07731">
    <property type="entry name" value="Cu-oxidase_2"/>
    <property type="match status" value="1"/>
</dbReference>
<feature type="domain" description="Plastocyanin-like" evidence="6">
    <location>
        <begin position="126"/>
        <end position="246"/>
    </location>
</feature>
<dbReference type="AlphaFoldDB" id="A0A9W6K0T7"/>
<keyword evidence="2" id="KW-0560">Oxidoreductase</keyword>
<sequence>MDEQAKCDLAASVAGASVHADVIETHPSRRSFIAGGMVGMITPSVAGLLVSQVDAASMQHDSPSPPAGSGAQRVREPVRPGGGPRRIAFVEGEPLRQPEIRRSEKGELRTTLRAAYSWQEIGGYQLHLRGYEGMMPGPTLRLQPGDVLRIRLINDLPPNRETMPLQMNQPHMLNLTNFHFHGAHTSPDGISDNVLRTMEPGQSYDVEIRIPEDHPRGTYWYHPHHHGSADIQLSSGMVGAIVIEDGPEQVPEVAAAKDLTMVLGEVVFDGFGMVEGFDALFSETSTRFLSLNGQRNPTITMRPGEVQRWRLVHAGYQDDLFLALDSHQFHAIARDGIGLVIIGEGQICTDQPERKDALLIAPGQRIDVLVKAGTPGTYDLKALPYNQGYPSPFGPIARVKVEGEPLPMPLPGRLAPPPLASIRDEEITNRRRLTFSADLPENDAAAHWREFSFLVDGRSFDINRIDHRIKLGAIEEWEIVNLHFHDHIFHIHVNPFELVKVNGEYVPSVWLDTVVLPRNGSITIRSRFLDYVGKYVLHCHMMNHEELGMMQLIEVHA</sequence>
<reference evidence="7" key="1">
    <citation type="journal article" date="2014" name="Int. J. Syst. Evol. Microbiol.">
        <title>Complete genome sequence of Corynebacterium casei LMG S-19264T (=DSM 44701T), isolated from a smear-ripened cheese.</title>
        <authorList>
            <consortium name="US DOE Joint Genome Institute (JGI-PGF)"/>
            <person name="Walter F."/>
            <person name="Albersmeier A."/>
            <person name="Kalinowski J."/>
            <person name="Ruckert C."/>
        </authorList>
    </citation>
    <scope>NUCLEOTIDE SEQUENCE</scope>
    <source>
        <strain evidence="7">VKM B-2789</strain>
    </source>
</reference>
<dbReference type="PANTHER" id="PTHR11709">
    <property type="entry name" value="MULTI-COPPER OXIDASE"/>
    <property type="match status" value="1"/>
</dbReference>
<dbReference type="Pfam" id="PF00394">
    <property type="entry name" value="Cu-oxidase"/>
    <property type="match status" value="1"/>
</dbReference>
<dbReference type="InterPro" id="IPR002355">
    <property type="entry name" value="Cu_oxidase_Cu_BS"/>
</dbReference>
<comment type="caution">
    <text evidence="7">The sequence shown here is derived from an EMBL/GenBank/DDBJ whole genome shotgun (WGS) entry which is preliminary data.</text>
</comment>
<dbReference type="InterPro" id="IPR011706">
    <property type="entry name" value="Cu-oxidase_C"/>
</dbReference>
<evidence type="ECO:0000259" key="4">
    <source>
        <dbReference type="Pfam" id="PF00394"/>
    </source>
</evidence>
<feature type="region of interest" description="Disordered" evidence="3">
    <location>
        <begin position="56"/>
        <end position="84"/>
    </location>
</feature>
<keyword evidence="1" id="KW-0479">Metal-binding</keyword>
<evidence type="ECO:0000256" key="2">
    <source>
        <dbReference type="ARBA" id="ARBA00023002"/>
    </source>
</evidence>